<dbReference type="AlphaFoldDB" id="A0A0H4IYD2"/>
<evidence type="ECO:0000256" key="1">
    <source>
        <dbReference type="SAM" id="Phobius"/>
    </source>
</evidence>
<gene>
    <name evidence="2" type="ORF">VI33_04690</name>
</gene>
<keyword evidence="1" id="KW-0472">Membrane</keyword>
<evidence type="ECO:0008006" key="4">
    <source>
        <dbReference type="Google" id="ProtNLM"/>
    </source>
</evidence>
<evidence type="ECO:0000313" key="2">
    <source>
        <dbReference type="EMBL" id="AKO66011.1"/>
    </source>
</evidence>
<feature type="transmembrane region" description="Helical" evidence="1">
    <location>
        <begin position="221"/>
        <end position="245"/>
    </location>
</feature>
<proteinExistence type="predicted"/>
<feature type="transmembrane region" description="Helical" evidence="1">
    <location>
        <begin position="350"/>
        <end position="377"/>
    </location>
</feature>
<dbReference type="Proteomes" id="UP000066549">
    <property type="component" value="Chromosome"/>
</dbReference>
<dbReference type="OrthoDB" id="8556356at2"/>
<feature type="transmembrane region" description="Helical" evidence="1">
    <location>
        <begin position="397"/>
        <end position="416"/>
    </location>
</feature>
<protein>
    <recommendedName>
        <fullName evidence="4">Glycosyltransferase RgtA/B/C/D-like domain-containing protein</fullName>
    </recommendedName>
</protein>
<dbReference type="EMBL" id="CP011002">
    <property type="protein sequence ID" value="AKO66011.1"/>
    <property type="molecule type" value="Genomic_DNA"/>
</dbReference>
<feature type="transmembrane region" description="Helical" evidence="1">
    <location>
        <begin position="265"/>
        <end position="288"/>
    </location>
</feature>
<keyword evidence="3" id="KW-1185">Reference proteome</keyword>
<sequence>MKYFLDHDWQGNMQTPKKKVGEKAKINFLVIFATIYLVFGLFSHSPWRPLETNSFSIFTNIFFNGDILAPHLASINGFDHGHIYETLGAIFAKIIFFLEPHNAARLSNLFWVALTMISIGLTNRELRGFGYGRQSNIIFLSSVGLFFTLHTFTHEIAILTAASISLYSFSLSHRRPFRASILLGISLIIGLLSKGLIYLIPIIGVAATLATLPSWNYKRTIIFVGLGLLSSLFFIGIWLFLLSLYHPDSLENFLSPTINFSTENIKYYFINILWFAWPAVPLFIFTLFTELSTFLKYKRTNLPFVFIAWFFFLLICESQASQIKLMVLLPAIAIMASTSIDTLQRGASAALNWFGILIFSAITLILWVGWFALNFGIPYKIHERMVYLSGNFMPELNFFQIFMALIFLIVWVISLWKNNLTNRSSVTNWALGITLAWVTTTLLWFPMIENRKDYGQIFKKITAIDIPKNECMSTNDVNDSYIDLVFYFTQIDIRKNDKNCKYTIAHKDIRRLSNDTEFKSSILWEGKMPNDKKTFYITKN</sequence>
<feature type="transmembrane region" description="Helical" evidence="1">
    <location>
        <begin position="428"/>
        <end position="447"/>
    </location>
</feature>
<feature type="transmembrane region" description="Helical" evidence="1">
    <location>
        <begin position="138"/>
        <end position="169"/>
    </location>
</feature>
<accession>A0A0H4IYD2</accession>
<name>A0A0H4IYD2_9PROT</name>
<reference evidence="2 3" key="1">
    <citation type="submission" date="2015-03" db="EMBL/GenBank/DDBJ databases">
        <title>Comparative analysis of the OM43 clade including a novel species from Red Sea uncovers genomic and metabolic diversity among marine methylotrophs.</title>
        <authorList>
            <person name="Jimenez-Infante F."/>
            <person name="Ngugi D.K."/>
            <person name="Vinu M."/>
            <person name="Alam I."/>
            <person name="Kamau A."/>
            <person name="Blom J."/>
            <person name="Bajic V.B."/>
            <person name="Stingl U."/>
        </authorList>
    </citation>
    <scope>NUCLEOTIDE SEQUENCE [LARGE SCALE GENOMIC DNA]</scope>
    <source>
        <strain evidence="2 3">MBRSH7</strain>
    </source>
</reference>
<keyword evidence="1" id="KW-1133">Transmembrane helix</keyword>
<feature type="transmembrane region" description="Helical" evidence="1">
    <location>
        <begin position="326"/>
        <end position="343"/>
    </location>
</feature>
<dbReference type="PATRIC" id="fig|1623450.3.peg.934"/>
<feature type="transmembrane region" description="Helical" evidence="1">
    <location>
        <begin position="181"/>
        <end position="209"/>
    </location>
</feature>
<feature type="transmembrane region" description="Helical" evidence="1">
    <location>
        <begin position="109"/>
        <end position="126"/>
    </location>
</feature>
<feature type="transmembrane region" description="Helical" evidence="1">
    <location>
        <begin position="300"/>
        <end position="320"/>
    </location>
</feature>
<evidence type="ECO:0000313" key="3">
    <source>
        <dbReference type="Proteomes" id="UP000066549"/>
    </source>
</evidence>
<organism evidence="2 3">
    <name type="scientific">Methylophilales bacterium MBRS-H7</name>
    <dbReference type="NCBI Taxonomy" id="1623450"/>
    <lineage>
        <taxon>Bacteria</taxon>
        <taxon>Pseudomonadati</taxon>
        <taxon>Pseudomonadota</taxon>
        <taxon>Betaproteobacteria</taxon>
        <taxon>Nitrosomonadales</taxon>
        <taxon>OM43 clade</taxon>
    </lineage>
</organism>
<feature type="transmembrane region" description="Helical" evidence="1">
    <location>
        <begin position="26"/>
        <end position="44"/>
    </location>
</feature>
<keyword evidence="1" id="KW-0812">Transmembrane</keyword>